<dbReference type="Gene3D" id="3.40.50.12580">
    <property type="match status" value="1"/>
</dbReference>
<dbReference type="Pfam" id="PF05159">
    <property type="entry name" value="Capsule_synth"/>
    <property type="match status" value="1"/>
</dbReference>
<protein>
    <recommendedName>
        <fullName evidence="3">Capsule polysaccharide biosynthesis protein</fullName>
    </recommendedName>
</protein>
<comment type="caution">
    <text evidence="1">The sequence shown here is derived from an EMBL/GenBank/DDBJ whole genome shotgun (WGS) entry which is preliminary data.</text>
</comment>
<proteinExistence type="predicted"/>
<dbReference type="Proteomes" id="UP000034108">
    <property type="component" value="Unassembled WGS sequence"/>
</dbReference>
<evidence type="ECO:0000313" key="1">
    <source>
        <dbReference type="EMBL" id="KKS00032.1"/>
    </source>
</evidence>
<dbReference type="GO" id="GO:0000271">
    <property type="term" value="P:polysaccharide biosynthetic process"/>
    <property type="evidence" value="ECO:0007669"/>
    <property type="project" value="InterPro"/>
</dbReference>
<evidence type="ECO:0008006" key="3">
    <source>
        <dbReference type="Google" id="ProtNLM"/>
    </source>
</evidence>
<dbReference type="GO" id="GO:0015774">
    <property type="term" value="P:polysaccharide transport"/>
    <property type="evidence" value="ECO:0007669"/>
    <property type="project" value="InterPro"/>
</dbReference>
<dbReference type="SUPFAM" id="SSF53756">
    <property type="entry name" value="UDP-Glycosyltransferase/glycogen phosphorylase"/>
    <property type="match status" value="1"/>
</dbReference>
<accession>A0A0G0VK84</accession>
<reference evidence="1 2" key="1">
    <citation type="journal article" date="2015" name="Nature">
        <title>rRNA introns, odd ribosomes, and small enigmatic genomes across a large radiation of phyla.</title>
        <authorList>
            <person name="Brown C.T."/>
            <person name="Hug L.A."/>
            <person name="Thomas B.C."/>
            <person name="Sharon I."/>
            <person name="Castelle C.J."/>
            <person name="Singh A."/>
            <person name="Wilkins M.J."/>
            <person name="Williams K.H."/>
            <person name="Banfield J.F."/>
        </authorList>
    </citation>
    <scope>NUCLEOTIDE SEQUENCE [LARGE SCALE GENOMIC DNA]</scope>
</reference>
<dbReference type="AlphaFoldDB" id="A0A0G0VK84"/>
<gene>
    <name evidence="1" type="ORF">UU49_C0001G0032</name>
</gene>
<dbReference type="InterPro" id="IPR043148">
    <property type="entry name" value="TagF_C"/>
</dbReference>
<sequence>MKICFFLQRRFAYLGHNLAIILKEKYGVSDFCGYVNLRSSFNFLSSQKDIKYSNLLLDEDIQKKYKEETLDLNYLQWLEKEYGTPNLWPYIAVDRIIMSNQLLREYPYDKPPYTHEEMLRLLQVMSKSILSFLEKEKPDAIFFSVIGSIGTNLLFHMAEKLGVRCYRIANCLKDLTTITYGPNLSLINPMEPSVLTDAQQQQLLIKSKTFLEQYRSKPVSYYIKSDPQYQQTNQTRQLQILLPKNLLNFVKWIFRYFYNYLTDESRFDYTYIKPWYYLIDGLKRKIRNIVGLNDLYDEPDWNEDFAFFPLQFEPESGLLHVAYFKTNQLETVKQVARALPVGYKLYVKEHPTMVMYRPRSFYKELKKNPNVKLINPTTKGFDVISQAKLITTITGSCGWEATLLKKPVITFGQAFYNQLSFIKKCRAFEDLPQMVKEQLENFNYDENELLEYLIKIFESSAPVDLISVWDDASDSQRQKRALEPLADLIAKKLGIKA</sequence>
<dbReference type="InterPro" id="IPR007833">
    <property type="entry name" value="Capsule_polysaccharide_synth"/>
</dbReference>
<dbReference type="EMBL" id="LCAV01000001">
    <property type="protein sequence ID" value="KKS00032.1"/>
    <property type="molecule type" value="Genomic_DNA"/>
</dbReference>
<dbReference type="STRING" id="1619048.UU49_C0001G0032"/>
<organism evidence="1 2">
    <name type="scientific">Candidatus Magasanikbacteria bacterium GW2011_GWC2_41_17</name>
    <dbReference type="NCBI Taxonomy" id="1619048"/>
    <lineage>
        <taxon>Bacteria</taxon>
        <taxon>Candidatus Magasanikiibacteriota</taxon>
    </lineage>
</organism>
<name>A0A0G0VK84_9BACT</name>
<evidence type="ECO:0000313" key="2">
    <source>
        <dbReference type="Proteomes" id="UP000034108"/>
    </source>
</evidence>